<feature type="transmembrane region" description="Helical" evidence="1">
    <location>
        <begin position="55"/>
        <end position="74"/>
    </location>
</feature>
<name>A0A8J2YTS0_9PROT</name>
<gene>
    <name evidence="2" type="ORF">GCM10011611_28450</name>
</gene>
<protein>
    <submittedName>
        <fullName evidence="2">Uncharacterized protein</fullName>
    </submittedName>
</protein>
<evidence type="ECO:0000313" key="3">
    <source>
        <dbReference type="Proteomes" id="UP000646365"/>
    </source>
</evidence>
<keyword evidence="1" id="KW-0812">Transmembrane</keyword>
<dbReference type="RefSeq" id="WP_189046835.1">
    <property type="nucleotide sequence ID" value="NZ_BMJQ01000007.1"/>
</dbReference>
<accession>A0A8J2YTS0</accession>
<dbReference type="AlphaFoldDB" id="A0A8J2YTS0"/>
<reference evidence="2" key="1">
    <citation type="journal article" date="2014" name="Int. J. Syst. Evol. Microbiol.">
        <title>Complete genome sequence of Corynebacterium casei LMG S-19264T (=DSM 44701T), isolated from a smear-ripened cheese.</title>
        <authorList>
            <consortium name="US DOE Joint Genome Institute (JGI-PGF)"/>
            <person name="Walter F."/>
            <person name="Albersmeier A."/>
            <person name="Kalinowski J."/>
            <person name="Ruckert C."/>
        </authorList>
    </citation>
    <scope>NUCLEOTIDE SEQUENCE</scope>
    <source>
        <strain evidence="2">CGMCC 1.15725</strain>
    </source>
</reference>
<evidence type="ECO:0000313" key="2">
    <source>
        <dbReference type="EMBL" id="GGF20692.1"/>
    </source>
</evidence>
<dbReference type="EMBL" id="BMJQ01000007">
    <property type="protein sequence ID" value="GGF20692.1"/>
    <property type="molecule type" value="Genomic_DNA"/>
</dbReference>
<proteinExistence type="predicted"/>
<keyword evidence="1" id="KW-0472">Membrane</keyword>
<comment type="caution">
    <text evidence="2">The sequence shown here is derived from an EMBL/GenBank/DDBJ whole genome shotgun (WGS) entry which is preliminary data.</text>
</comment>
<evidence type="ECO:0000256" key="1">
    <source>
        <dbReference type="SAM" id="Phobius"/>
    </source>
</evidence>
<reference evidence="2" key="2">
    <citation type="submission" date="2020-09" db="EMBL/GenBank/DDBJ databases">
        <authorList>
            <person name="Sun Q."/>
            <person name="Zhou Y."/>
        </authorList>
    </citation>
    <scope>NUCLEOTIDE SEQUENCE</scope>
    <source>
        <strain evidence="2">CGMCC 1.15725</strain>
    </source>
</reference>
<organism evidence="2 3">
    <name type="scientific">Aliidongia dinghuensis</name>
    <dbReference type="NCBI Taxonomy" id="1867774"/>
    <lineage>
        <taxon>Bacteria</taxon>
        <taxon>Pseudomonadati</taxon>
        <taxon>Pseudomonadota</taxon>
        <taxon>Alphaproteobacteria</taxon>
        <taxon>Rhodospirillales</taxon>
        <taxon>Dongiaceae</taxon>
        <taxon>Aliidongia</taxon>
    </lineage>
</organism>
<feature type="transmembrane region" description="Helical" evidence="1">
    <location>
        <begin position="125"/>
        <end position="149"/>
    </location>
</feature>
<keyword evidence="1" id="KW-1133">Transmembrane helix</keyword>
<keyword evidence="3" id="KW-1185">Reference proteome</keyword>
<feature type="transmembrane region" description="Helical" evidence="1">
    <location>
        <begin position="81"/>
        <end position="105"/>
    </location>
</feature>
<feature type="transmembrane region" description="Helical" evidence="1">
    <location>
        <begin position="26"/>
        <end position="49"/>
    </location>
</feature>
<sequence length="170" mass="17840">MAVETTAVGRPTAEQIIAQLTAEQNFALAIPAGLLAAIVGAVLWAAVVFATNMELGLAAVAVGALVGYAIRFAGKGIEPKFGLLGAVCAAVGWGLGTVLSDIAFLSHARQLPLLAVVQSLTIERLSALVSAVFQPMDILFLGIAVYEGYKFSFRYRLKRPASQPKTQARP</sequence>
<dbReference type="Proteomes" id="UP000646365">
    <property type="component" value="Unassembled WGS sequence"/>
</dbReference>